<keyword evidence="3" id="KW-0732">Signal</keyword>
<name>A0AAV3R655_LITER</name>
<feature type="chain" id="PRO_5043674379" description="NHL repeat-containing protein" evidence="3">
    <location>
        <begin position="22"/>
        <end position="499"/>
    </location>
</feature>
<dbReference type="Gene3D" id="2.120.10.30">
    <property type="entry name" value="TolB, C-terminal domain"/>
    <property type="match status" value="1"/>
</dbReference>
<dbReference type="SUPFAM" id="SSF101898">
    <property type="entry name" value="NHL repeat"/>
    <property type="match status" value="1"/>
</dbReference>
<dbReference type="InterPro" id="IPR001258">
    <property type="entry name" value="NHL_repeat"/>
</dbReference>
<organism evidence="4 5">
    <name type="scientific">Lithospermum erythrorhizon</name>
    <name type="common">Purple gromwell</name>
    <name type="synonym">Lithospermum officinale var. erythrorhizon</name>
    <dbReference type="NCBI Taxonomy" id="34254"/>
    <lineage>
        <taxon>Eukaryota</taxon>
        <taxon>Viridiplantae</taxon>
        <taxon>Streptophyta</taxon>
        <taxon>Embryophyta</taxon>
        <taxon>Tracheophyta</taxon>
        <taxon>Spermatophyta</taxon>
        <taxon>Magnoliopsida</taxon>
        <taxon>eudicotyledons</taxon>
        <taxon>Gunneridae</taxon>
        <taxon>Pentapetalae</taxon>
        <taxon>asterids</taxon>
        <taxon>lamiids</taxon>
        <taxon>Boraginales</taxon>
        <taxon>Boraginaceae</taxon>
        <taxon>Boraginoideae</taxon>
        <taxon>Lithospermeae</taxon>
        <taxon>Lithospermum</taxon>
    </lineage>
</organism>
<comment type="caution">
    <text evidence="4">The sequence shown here is derived from an EMBL/GenBank/DDBJ whole genome shotgun (WGS) entry which is preliminary data.</text>
</comment>
<feature type="signal peptide" evidence="3">
    <location>
        <begin position="1"/>
        <end position="21"/>
    </location>
</feature>
<feature type="region of interest" description="Disordered" evidence="2">
    <location>
        <begin position="126"/>
        <end position="145"/>
    </location>
</feature>
<evidence type="ECO:0000256" key="2">
    <source>
        <dbReference type="SAM" id="MobiDB-lite"/>
    </source>
</evidence>
<evidence type="ECO:0000256" key="3">
    <source>
        <dbReference type="SAM" id="SignalP"/>
    </source>
</evidence>
<dbReference type="AlphaFoldDB" id="A0AAV3R655"/>
<gene>
    <name evidence="4" type="ORF">LIER_41138</name>
</gene>
<dbReference type="Proteomes" id="UP001454036">
    <property type="component" value="Unassembled WGS sequence"/>
</dbReference>
<dbReference type="PANTHER" id="PTHR13833:SF78">
    <property type="entry name" value="POTASSIUM TRANSPORTER"/>
    <property type="match status" value="1"/>
</dbReference>
<reference evidence="4 5" key="1">
    <citation type="submission" date="2024-01" db="EMBL/GenBank/DDBJ databases">
        <title>The complete chloroplast genome sequence of Lithospermum erythrorhizon: insights into the phylogenetic relationship among Boraginaceae species and the maternal lineages of purple gromwells.</title>
        <authorList>
            <person name="Okada T."/>
            <person name="Watanabe K."/>
        </authorList>
    </citation>
    <scope>NUCLEOTIDE SEQUENCE [LARGE SCALE GENOMIC DNA]</scope>
</reference>
<sequence>MGKNWIIILLIVLLLLNGCSSASATPAAKIVSGVVSKVVSALFKFLWSLKSPAKTGIASRSMMKFESGYTVVTVFDGSKLGIEPYSVEVLPSGELLLLDSQKSNIYKISSPISRYSRPKLLAGSSDGYSGHVDGRPREARMNHPKGLTVDDRGNIYIADTKNMVIRKISHDGVVTIAGGKWSRGGHVDGPSEDARFSEDFDVVFVGSSCTLLVIDRGNQAIREVQLHDSDCSANDDDNLHLGVALLAVACFFGYMLALLQRRASYIFSSPEDFRTPMKGVNHSPYQRPPISMRQPLIPAGDEYEQSEDGIFSSIRRLFVNTGSSVMDIFGLSGSRKRPLHPHFQHQYHQPFGHNSSHHWPVQDSFAIADGDGPPSIEPRDPAPRKAYPIMSKEMKQNHHARQSRTLPGGRIGEFPPQYDHQQGPRLQQYQHHHQKHQSSSAQTFYEPSSEAKEIVFGAVQEQDEQHETMAIKSVDYGDPVYSHHNLRSRNNYVGYSYGY</sequence>
<dbReference type="EMBL" id="BAABME010025020">
    <property type="protein sequence ID" value="GAA0171339.1"/>
    <property type="molecule type" value="Genomic_DNA"/>
</dbReference>
<evidence type="ECO:0000256" key="1">
    <source>
        <dbReference type="ARBA" id="ARBA00022737"/>
    </source>
</evidence>
<dbReference type="PANTHER" id="PTHR13833">
    <property type="match status" value="1"/>
</dbReference>
<dbReference type="Pfam" id="PF01436">
    <property type="entry name" value="NHL"/>
    <property type="match status" value="1"/>
</dbReference>
<feature type="compositionally biased region" description="Basic and acidic residues" evidence="2">
    <location>
        <begin position="132"/>
        <end position="141"/>
    </location>
</feature>
<feature type="region of interest" description="Disordered" evidence="2">
    <location>
        <begin position="392"/>
        <end position="445"/>
    </location>
</feature>
<evidence type="ECO:0000313" key="4">
    <source>
        <dbReference type="EMBL" id="GAA0171339.1"/>
    </source>
</evidence>
<dbReference type="InterPro" id="IPR011042">
    <property type="entry name" value="6-blade_b-propeller_TolB-like"/>
</dbReference>
<evidence type="ECO:0008006" key="6">
    <source>
        <dbReference type="Google" id="ProtNLM"/>
    </source>
</evidence>
<accession>A0AAV3R655</accession>
<keyword evidence="1" id="KW-0677">Repeat</keyword>
<keyword evidence="5" id="KW-1185">Reference proteome</keyword>
<protein>
    <recommendedName>
        <fullName evidence="6">NHL repeat-containing protein</fullName>
    </recommendedName>
</protein>
<proteinExistence type="predicted"/>
<evidence type="ECO:0000313" key="5">
    <source>
        <dbReference type="Proteomes" id="UP001454036"/>
    </source>
</evidence>